<feature type="chain" id="PRO_5013336918" evidence="1">
    <location>
        <begin position="22"/>
        <end position="288"/>
    </location>
</feature>
<gene>
    <name evidence="2" type="ORF">SAMN02745181_3729</name>
</gene>
<dbReference type="Proteomes" id="UP000184510">
    <property type="component" value="Unassembled WGS sequence"/>
</dbReference>
<proteinExistence type="predicted"/>
<dbReference type="InterPro" id="IPR021862">
    <property type="entry name" value="DUF3472"/>
</dbReference>
<protein>
    <submittedName>
        <fullName evidence="2">Uncharacterized protein</fullName>
    </submittedName>
</protein>
<evidence type="ECO:0000313" key="2">
    <source>
        <dbReference type="EMBL" id="SHK38041.1"/>
    </source>
</evidence>
<reference evidence="2 3" key="1">
    <citation type="submission" date="2016-11" db="EMBL/GenBank/DDBJ databases">
        <authorList>
            <person name="Jaros S."/>
            <person name="Januszkiewicz K."/>
            <person name="Wedrychowicz H."/>
        </authorList>
    </citation>
    <scope>NUCLEOTIDE SEQUENCE [LARGE SCALE GENOMIC DNA]</scope>
    <source>
        <strain evidence="2 3">DSM 18772</strain>
    </source>
</reference>
<dbReference type="Pfam" id="PF11958">
    <property type="entry name" value="DUF3472"/>
    <property type="match status" value="1"/>
</dbReference>
<sequence>MIRTIFALTTLALGFSATTHAIEPAELAKRQCRSVHLSYKDIQHDAAAAYMEVEVKKSSPGTYFCALGFNKGYFGMQELANGKKVMIFSVWEPDHGQDPRKVPDENRAKLIEKGEGVRTGRFGGEGTGGQSFYDYDWKIGENIKFFVRAEPVGDKMTKYKGWFYDNNRKTWQLMTEFQTLTKGGRLGRGLYSFVEDFRRNYHSAKVARVADYKNGWWMDAEGKWSPLLKFKFTADPTPSKNIDAGKVEDGFFLATGGETEMKTTELWKDTIREKGKGSVPESAKELLK</sequence>
<dbReference type="RefSeq" id="WP_143185267.1">
    <property type="nucleotide sequence ID" value="NZ_FQYR01000008.1"/>
</dbReference>
<dbReference type="EMBL" id="FQYR01000008">
    <property type="protein sequence ID" value="SHK38041.1"/>
    <property type="molecule type" value="Genomic_DNA"/>
</dbReference>
<dbReference type="STRING" id="1123071.SAMN02745181_3729"/>
<organism evidence="2 3">
    <name type="scientific">Rubritalea squalenifaciens DSM 18772</name>
    <dbReference type="NCBI Taxonomy" id="1123071"/>
    <lineage>
        <taxon>Bacteria</taxon>
        <taxon>Pseudomonadati</taxon>
        <taxon>Verrucomicrobiota</taxon>
        <taxon>Verrucomicrobiia</taxon>
        <taxon>Verrucomicrobiales</taxon>
        <taxon>Rubritaleaceae</taxon>
        <taxon>Rubritalea</taxon>
    </lineage>
</organism>
<dbReference type="OrthoDB" id="6014523at2"/>
<keyword evidence="3" id="KW-1185">Reference proteome</keyword>
<evidence type="ECO:0000256" key="1">
    <source>
        <dbReference type="SAM" id="SignalP"/>
    </source>
</evidence>
<keyword evidence="1" id="KW-0732">Signal</keyword>
<feature type="signal peptide" evidence="1">
    <location>
        <begin position="1"/>
        <end position="21"/>
    </location>
</feature>
<dbReference type="AlphaFoldDB" id="A0A1M6S008"/>
<dbReference type="InParanoid" id="A0A1M6S008"/>
<evidence type="ECO:0000313" key="3">
    <source>
        <dbReference type="Proteomes" id="UP000184510"/>
    </source>
</evidence>
<name>A0A1M6S008_9BACT</name>
<accession>A0A1M6S008</accession>